<dbReference type="Pfam" id="PF12833">
    <property type="entry name" value="HTH_18"/>
    <property type="match status" value="1"/>
</dbReference>
<keyword evidence="4" id="KW-0812">Transmembrane</keyword>
<keyword evidence="4" id="KW-1133">Transmembrane helix</keyword>
<dbReference type="SUPFAM" id="SSF46689">
    <property type="entry name" value="Homeodomain-like"/>
    <property type="match status" value="2"/>
</dbReference>
<dbReference type="PANTHER" id="PTHR43280:SF28">
    <property type="entry name" value="HTH-TYPE TRANSCRIPTIONAL ACTIVATOR RHAS"/>
    <property type="match status" value="1"/>
</dbReference>
<comment type="caution">
    <text evidence="6">The sequence shown here is derived from an EMBL/GenBank/DDBJ whole genome shotgun (WGS) entry which is preliminary data.</text>
</comment>
<protein>
    <submittedName>
        <fullName evidence="6">AraC family transcriptional regulator</fullName>
    </submittedName>
</protein>
<sequence>MILRRVLHTHRTALFWRFFANYFALILIPVLVASVLTNFFVVRLIEQDAEKLNNTIMQHFSEQTDATFAALETEMVNMLTTSNVKTFLKTSGDTSDIAQRFELIHSLMQQMNKLDSGSLVYKAFLYFANEDLVIDGNTYTGKDEYFREQYPIKDADKLAYLANYRGKQSMVFTGPHTVYEKPPFTSDIVSSHSNIAALLSYPFNSNSPDVYLAVNVDLDKMREQLGIQQKWVTDTMLVDPSGAVLIRNGSSELRNDSFLAMIRSSPEHSLFVKSGQKALSYVKSRFNDSWYYVSVIDLPTLLKPAQTIRAITIAFLALFIALGSLVSYYLSRKLYNPIRDIKAGLESQRLGDMSVPDGGNEFDVIKRFSGLLISKNKELSQMVSGMYPIVQEHFIAKILCGEYRDSLSIEYYAKEIDFPYKPKTTATVLCIEIQYYAPYTDQLSETSKSFILAELKENIRKLSPASIWVCQTSSDQLACVLHHDETVRCDPKETADAVKILLQQPYYKASIGIGKTVHTVADLHMSYSHALSMLKYKSLHAGAEICGEQSVWNERASGDSFLSVGEVNRIFNRYKAGDYESLLRSVFDLLDAGMRGNADAYQMKNLCSDVLNAWIRAVESERNDFDITLYSELFASVGRCVTWEEMRQTFRDIHGVLFRTMEPSDRKRQLTEIVAYIQNHYNEELSIEQFAAQMNMSVGHFSRTFKEEVGEKYVEYIAKYRMQKAKQFLLETDMKIDDIAGQVGYWGRNSFIRNFRRYEGVTPAKFRTMHQT</sequence>
<keyword evidence="3" id="KW-0804">Transcription</keyword>
<feature type="transmembrane region" description="Helical" evidence="4">
    <location>
        <begin position="20"/>
        <end position="42"/>
    </location>
</feature>
<evidence type="ECO:0000256" key="3">
    <source>
        <dbReference type="ARBA" id="ARBA00023163"/>
    </source>
</evidence>
<dbReference type="InterPro" id="IPR009057">
    <property type="entry name" value="Homeodomain-like_sf"/>
</dbReference>
<dbReference type="InterPro" id="IPR018060">
    <property type="entry name" value="HTH_AraC"/>
</dbReference>
<organism evidence="6 7">
    <name type="scientific">Gordoniibacillus kamchatkensis</name>
    <dbReference type="NCBI Taxonomy" id="1590651"/>
    <lineage>
        <taxon>Bacteria</taxon>
        <taxon>Bacillati</taxon>
        <taxon>Bacillota</taxon>
        <taxon>Bacilli</taxon>
        <taxon>Bacillales</taxon>
        <taxon>Paenibacillaceae</taxon>
        <taxon>Gordoniibacillus</taxon>
    </lineage>
</organism>
<name>A0ABR5AGG4_9BACL</name>
<reference evidence="6 7" key="1">
    <citation type="submission" date="2014-12" db="EMBL/GenBank/DDBJ databases">
        <title>Draft genome sequence of Paenibacillus kamchatkensis strain B-2647.</title>
        <authorList>
            <person name="Karlyshev A.V."/>
            <person name="Kudryashova E.B."/>
        </authorList>
    </citation>
    <scope>NUCLEOTIDE SEQUENCE [LARGE SCALE GENOMIC DNA]</scope>
    <source>
        <strain evidence="6 7">VKM B-2647</strain>
    </source>
</reference>
<accession>A0ABR5AGG4</accession>
<keyword evidence="2" id="KW-0238">DNA-binding</keyword>
<dbReference type="PANTHER" id="PTHR43280">
    <property type="entry name" value="ARAC-FAMILY TRANSCRIPTIONAL REGULATOR"/>
    <property type="match status" value="1"/>
</dbReference>
<dbReference type="Pfam" id="PF17853">
    <property type="entry name" value="GGDEF_2"/>
    <property type="match status" value="1"/>
</dbReference>
<dbReference type="Proteomes" id="UP000031967">
    <property type="component" value="Unassembled WGS sequence"/>
</dbReference>
<gene>
    <name evidence="6" type="ORF">SD70_15660</name>
</gene>
<dbReference type="Gene3D" id="1.10.10.60">
    <property type="entry name" value="Homeodomain-like"/>
    <property type="match status" value="2"/>
</dbReference>
<feature type="domain" description="HTH araC/xylS-type" evidence="5">
    <location>
        <begin position="671"/>
        <end position="769"/>
    </location>
</feature>
<evidence type="ECO:0000256" key="2">
    <source>
        <dbReference type="ARBA" id="ARBA00023125"/>
    </source>
</evidence>
<dbReference type="EMBL" id="JXAK01000026">
    <property type="protein sequence ID" value="KIL40114.1"/>
    <property type="molecule type" value="Genomic_DNA"/>
</dbReference>
<keyword evidence="1" id="KW-0805">Transcription regulation</keyword>
<evidence type="ECO:0000313" key="6">
    <source>
        <dbReference type="EMBL" id="KIL40114.1"/>
    </source>
</evidence>
<evidence type="ECO:0000259" key="5">
    <source>
        <dbReference type="PROSITE" id="PS01124"/>
    </source>
</evidence>
<evidence type="ECO:0000256" key="1">
    <source>
        <dbReference type="ARBA" id="ARBA00023015"/>
    </source>
</evidence>
<proteinExistence type="predicted"/>
<keyword evidence="7" id="KW-1185">Reference proteome</keyword>
<dbReference type="SMART" id="SM00342">
    <property type="entry name" value="HTH_ARAC"/>
    <property type="match status" value="1"/>
</dbReference>
<dbReference type="InterPro" id="IPR041522">
    <property type="entry name" value="CdaR_GGDEF"/>
</dbReference>
<evidence type="ECO:0000313" key="7">
    <source>
        <dbReference type="Proteomes" id="UP000031967"/>
    </source>
</evidence>
<keyword evidence="4" id="KW-0472">Membrane</keyword>
<feature type="transmembrane region" description="Helical" evidence="4">
    <location>
        <begin position="310"/>
        <end position="330"/>
    </location>
</feature>
<dbReference type="PROSITE" id="PS01124">
    <property type="entry name" value="HTH_ARAC_FAMILY_2"/>
    <property type="match status" value="1"/>
</dbReference>
<evidence type="ECO:0000256" key="4">
    <source>
        <dbReference type="SAM" id="Phobius"/>
    </source>
</evidence>